<evidence type="ECO:0000256" key="2">
    <source>
        <dbReference type="ARBA" id="ARBA00022980"/>
    </source>
</evidence>
<dbReference type="PROSITE" id="PS00962">
    <property type="entry name" value="RIBOSOMAL_S2_1"/>
    <property type="match status" value="1"/>
</dbReference>
<evidence type="ECO:0008006" key="6">
    <source>
        <dbReference type="Google" id="ProtNLM"/>
    </source>
</evidence>
<dbReference type="InterPro" id="IPR023591">
    <property type="entry name" value="Ribosomal_uS2_flav_dom_sf"/>
</dbReference>
<dbReference type="OrthoDB" id="2320368at2759"/>
<dbReference type="GO" id="GO:0003735">
    <property type="term" value="F:structural constituent of ribosome"/>
    <property type="evidence" value="ECO:0007669"/>
    <property type="project" value="InterPro"/>
</dbReference>
<evidence type="ECO:0000313" key="4">
    <source>
        <dbReference type="EMBL" id="EGF99699.1"/>
    </source>
</evidence>
<dbReference type="KEGG" id="mlr:MELLADRAFT_40132"/>
<dbReference type="HOGENOM" id="CLU_040318_4_0_1"/>
<dbReference type="Pfam" id="PF00318">
    <property type="entry name" value="Ribosomal_S2"/>
    <property type="match status" value="1"/>
</dbReference>
<dbReference type="InParanoid" id="F4S6J5"/>
<dbReference type="GO" id="GO:0006412">
    <property type="term" value="P:translation"/>
    <property type="evidence" value="ECO:0007669"/>
    <property type="project" value="InterPro"/>
</dbReference>
<dbReference type="Gene3D" id="3.40.50.10490">
    <property type="entry name" value="Glucose-6-phosphate isomerase like protein, domain 1"/>
    <property type="match status" value="1"/>
</dbReference>
<dbReference type="eggNOG" id="KOG0832">
    <property type="taxonomic scope" value="Eukaryota"/>
</dbReference>
<dbReference type="PRINTS" id="PR00395">
    <property type="entry name" value="RIBOSOMALS2"/>
</dbReference>
<proteinExistence type="inferred from homology"/>
<keyword evidence="5" id="KW-1185">Reference proteome</keyword>
<evidence type="ECO:0000256" key="1">
    <source>
        <dbReference type="ARBA" id="ARBA00006242"/>
    </source>
</evidence>
<dbReference type="GeneID" id="18927863"/>
<dbReference type="STRING" id="747676.F4S6J5"/>
<protein>
    <recommendedName>
        <fullName evidence="6">Ribosomal protein S2</fullName>
    </recommendedName>
</protein>
<dbReference type="RefSeq" id="XP_007416966.1">
    <property type="nucleotide sequence ID" value="XM_007416904.1"/>
</dbReference>
<dbReference type="InterPro" id="IPR001865">
    <property type="entry name" value="Ribosomal_uS2"/>
</dbReference>
<dbReference type="PANTHER" id="PTHR12534:SF0">
    <property type="entry name" value="SMALL RIBOSOMAL SUBUNIT PROTEIN US2M"/>
    <property type="match status" value="1"/>
</dbReference>
<dbReference type="PANTHER" id="PTHR12534">
    <property type="entry name" value="30S RIBOSOMAL PROTEIN S2 PROKARYOTIC AND ORGANELLAR"/>
    <property type="match status" value="1"/>
</dbReference>
<keyword evidence="3" id="KW-0687">Ribonucleoprotein</keyword>
<dbReference type="Proteomes" id="UP000001072">
    <property type="component" value="Unassembled WGS sequence"/>
</dbReference>
<dbReference type="SUPFAM" id="SSF52313">
    <property type="entry name" value="Ribosomal protein S2"/>
    <property type="match status" value="1"/>
</dbReference>
<dbReference type="FunCoup" id="F4S6J5">
    <property type="interactions" value="167"/>
</dbReference>
<accession>F4S6J5</accession>
<comment type="similarity">
    <text evidence="1">Belongs to the universal ribosomal protein uS2 family.</text>
</comment>
<sequence>PSTFIKNPIDITNLTLSTLISASSHLGHNKSLSSPISYPLIYGTRSNISIIDLRQTLSYLHRACNVIRETVEKDGIVLFGTGIDGTQDSIKLASQRLGSNGYSLGHRPNHQNGIWIRGTITNSIEVLKKPKQVTKQTKLNQILNQSQPNSKKNQSPLDNLESLKFLPSLIVIFSPHQSKVLLREASLKQIPTIGIIDSDLDPRLVTYPIPANDDSIRSIELIAGVLSKAGQEGLKRRQER</sequence>
<dbReference type="CDD" id="cd01425">
    <property type="entry name" value="RPS2"/>
    <property type="match status" value="1"/>
</dbReference>
<dbReference type="InterPro" id="IPR005706">
    <property type="entry name" value="Ribosomal_uS2_bac/mit/plastid"/>
</dbReference>
<dbReference type="GO" id="GO:0005763">
    <property type="term" value="C:mitochondrial small ribosomal subunit"/>
    <property type="evidence" value="ECO:0007669"/>
    <property type="project" value="TreeGrafter"/>
</dbReference>
<evidence type="ECO:0000313" key="5">
    <source>
        <dbReference type="Proteomes" id="UP000001072"/>
    </source>
</evidence>
<gene>
    <name evidence="4" type="ORF">MELLADRAFT_40132</name>
</gene>
<dbReference type="HAMAP" id="MF_00291_B">
    <property type="entry name" value="Ribosomal_uS2_B"/>
    <property type="match status" value="1"/>
</dbReference>
<dbReference type="AlphaFoldDB" id="F4S6J5"/>
<reference evidence="5" key="1">
    <citation type="journal article" date="2011" name="Proc. Natl. Acad. Sci. U.S.A.">
        <title>Obligate biotrophy features unraveled by the genomic analysis of rust fungi.</title>
        <authorList>
            <person name="Duplessis S."/>
            <person name="Cuomo C.A."/>
            <person name="Lin Y.-C."/>
            <person name="Aerts A."/>
            <person name="Tisserant E."/>
            <person name="Veneault-Fourrey C."/>
            <person name="Joly D.L."/>
            <person name="Hacquard S."/>
            <person name="Amselem J."/>
            <person name="Cantarel B.L."/>
            <person name="Chiu R."/>
            <person name="Coutinho P.M."/>
            <person name="Feau N."/>
            <person name="Field M."/>
            <person name="Frey P."/>
            <person name="Gelhaye E."/>
            <person name="Goldberg J."/>
            <person name="Grabherr M.G."/>
            <person name="Kodira C.D."/>
            <person name="Kohler A."/>
            <person name="Kuees U."/>
            <person name="Lindquist E.A."/>
            <person name="Lucas S.M."/>
            <person name="Mago R."/>
            <person name="Mauceli E."/>
            <person name="Morin E."/>
            <person name="Murat C."/>
            <person name="Pangilinan J.L."/>
            <person name="Park R."/>
            <person name="Pearson M."/>
            <person name="Quesneville H."/>
            <person name="Rouhier N."/>
            <person name="Sakthikumar S."/>
            <person name="Salamov A.A."/>
            <person name="Schmutz J."/>
            <person name="Selles B."/>
            <person name="Shapiro H."/>
            <person name="Tanguay P."/>
            <person name="Tuskan G.A."/>
            <person name="Henrissat B."/>
            <person name="Van de Peer Y."/>
            <person name="Rouze P."/>
            <person name="Ellis J.G."/>
            <person name="Dodds P.N."/>
            <person name="Schein J.E."/>
            <person name="Zhong S."/>
            <person name="Hamelin R.C."/>
            <person name="Grigoriev I.V."/>
            <person name="Szabo L.J."/>
            <person name="Martin F."/>
        </authorList>
    </citation>
    <scope>NUCLEOTIDE SEQUENCE [LARGE SCALE GENOMIC DNA]</scope>
    <source>
        <strain evidence="5">98AG31 / pathotype 3-4-7</strain>
    </source>
</reference>
<keyword evidence="2" id="KW-0689">Ribosomal protein</keyword>
<name>F4S6J5_MELLP</name>
<dbReference type="NCBIfam" id="TIGR01011">
    <property type="entry name" value="rpsB_bact"/>
    <property type="match status" value="1"/>
</dbReference>
<dbReference type="EMBL" id="GL883155">
    <property type="protein sequence ID" value="EGF99699.1"/>
    <property type="molecule type" value="Genomic_DNA"/>
</dbReference>
<feature type="non-terminal residue" evidence="4">
    <location>
        <position position="1"/>
    </location>
</feature>
<organism evidence="5">
    <name type="scientific">Melampsora larici-populina (strain 98AG31 / pathotype 3-4-7)</name>
    <name type="common">Poplar leaf rust fungus</name>
    <dbReference type="NCBI Taxonomy" id="747676"/>
    <lineage>
        <taxon>Eukaryota</taxon>
        <taxon>Fungi</taxon>
        <taxon>Dikarya</taxon>
        <taxon>Basidiomycota</taxon>
        <taxon>Pucciniomycotina</taxon>
        <taxon>Pucciniomycetes</taxon>
        <taxon>Pucciniales</taxon>
        <taxon>Melampsoraceae</taxon>
        <taxon>Melampsora</taxon>
    </lineage>
</organism>
<evidence type="ECO:0000256" key="3">
    <source>
        <dbReference type="ARBA" id="ARBA00023274"/>
    </source>
</evidence>
<dbReference type="VEuPathDB" id="FungiDB:MELLADRAFT_40132"/>
<dbReference type="InterPro" id="IPR018130">
    <property type="entry name" value="Ribosomal_uS2_CS"/>
</dbReference>